<gene>
    <name evidence="2" type="ORF">BCR38DRAFT_72427</name>
</gene>
<dbReference type="InParanoid" id="A0A1Y2DGG4"/>
<name>A0A1Y2DGG4_9PEZI</name>
<feature type="signal peptide" evidence="1">
    <location>
        <begin position="1"/>
        <end position="21"/>
    </location>
</feature>
<reference evidence="2 3" key="1">
    <citation type="submission" date="2016-07" db="EMBL/GenBank/DDBJ databases">
        <title>Pervasive Adenine N6-methylation of Active Genes in Fungi.</title>
        <authorList>
            <consortium name="DOE Joint Genome Institute"/>
            <person name="Mondo S.J."/>
            <person name="Dannebaum R.O."/>
            <person name="Kuo R.C."/>
            <person name="Labutti K."/>
            <person name="Haridas S."/>
            <person name="Kuo A."/>
            <person name="Salamov A."/>
            <person name="Ahrendt S.R."/>
            <person name="Lipzen A."/>
            <person name="Sullivan W."/>
            <person name="Andreopoulos W.B."/>
            <person name="Clum A."/>
            <person name="Lindquist E."/>
            <person name="Daum C."/>
            <person name="Ramamoorthy G.K."/>
            <person name="Gryganskyi A."/>
            <person name="Culley D."/>
            <person name="Magnuson J.K."/>
            <person name="James T.Y."/>
            <person name="O'Malley M.A."/>
            <person name="Stajich J.E."/>
            <person name="Spatafora J.W."/>
            <person name="Visel A."/>
            <person name="Grigoriev I.V."/>
        </authorList>
    </citation>
    <scope>NUCLEOTIDE SEQUENCE [LARGE SCALE GENOMIC DNA]</scope>
    <source>
        <strain evidence="2 3">CBS 129021</strain>
    </source>
</reference>
<comment type="caution">
    <text evidence="2">The sequence shown here is derived from an EMBL/GenBank/DDBJ whole genome shotgun (WGS) entry which is preliminary data.</text>
</comment>
<dbReference type="Proteomes" id="UP000193689">
    <property type="component" value="Unassembled WGS sequence"/>
</dbReference>
<evidence type="ECO:0008006" key="4">
    <source>
        <dbReference type="Google" id="ProtNLM"/>
    </source>
</evidence>
<proteinExistence type="predicted"/>
<dbReference type="STRING" id="1141098.A0A1Y2DGG4"/>
<feature type="chain" id="PRO_5012395345" description="Glycoside hydrolase superfamily" evidence="1">
    <location>
        <begin position="22"/>
        <end position="558"/>
    </location>
</feature>
<dbReference type="OrthoDB" id="2338662at2759"/>
<dbReference type="RefSeq" id="XP_040711297.1">
    <property type="nucleotide sequence ID" value="XM_040865586.1"/>
</dbReference>
<dbReference type="EMBL" id="MCFJ01000016">
    <property type="protein sequence ID" value="ORY58380.1"/>
    <property type="molecule type" value="Genomic_DNA"/>
</dbReference>
<evidence type="ECO:0000313" key="2">
    <source>
        <dbReference type="EMBL" id="ORY58380.1"/>
    </source>
</evidence>
<accession>A0A1Y2DGG4</accession>
<protein>
    <recommendedName>
        <fullName evidence="4">Glycoside hydrolase superfamily</fullName>
    </recommendedName>
</protein>
<dbReference type="AlphaFoldDB" id="A0A1Y2DGG4"/>
<evidence type="ECO:0000313" key="3">
    <source>
        <dbReference type="Proteomes" id="UP000193689"/>
    </source>
</evidence>
<keyword evidence="1" id="KW-0732">Signal</keyword>
<evidence type="ECO:0000256" key="1">
    <source>
        <dbReference type="SAM" id="SignalP"/>
    </source>
</evidence>
<keyword evidence="3" id="KW-1185">Reference proteome</keyword>
<sequence>MHGFGCGGLALLALLPLTACAQDLWCGKVYTAGTPEIIPGGRLEPPKPSTTPLLDLQVTPRHSIYVGSEEKAEFIVDATLSYIHGTPYLLAVPNGTYGGNASDILFFTIETEGRVLVSDTIVVNKTNKLLEFDLAQLTPRMSAYQIDLSATSRLDESKYTVSTELFFLPDKTVGSVVKVDNLYGSLLYRNEATRGSFKPVFPYGFYADYSGYLNVSNANVEAYASKGFNAINPVADFTDGNMTLTIDRMDELNLLFQYDMRNSFQNLTSVAEQVPLVKDHPSLLTWYTADEPDGWVYNLNSTKLTYDLLVSLDKYHPTALVLNCQNYYYAEYSSGADIIMEDAYPVGINATYSRKWNTPVNETYGDAGCDNCVGSLLDVPYRIDDLYSYQKWIGGAAARKPIWAVPQAFSGESYWERDPTPAEVWVMDMLAFNHGAKGRFAWIYPPSDMLVGAASQLAQVVTVSPVMDFLTGANPVFVQDDKHGLDVSYWSLGAQVLVGIVNPRNTTASPVQINLPDAFTGLQVESEPWGEVGWSLDGSSLIADNSLAGLATSYVLLN</sequence>
<organism evidence="2 3">
    <name type="scientific">Pseudomassariella vexata</name>
    <dbReference type="NCBI Taxonomy" id="1141098"/>
    <lineage>
        <taxon>Eukaryota</taxon>
        <taxon>Fungi</taxon>
        <taxon>Dikarya</taxon>
        <taxon>Ascomycota</taxon>
        <taxon>Pezizomycotina</taxon>
        <taxon>Sordariomycetes</taxon>
        <taxon>Xylariomycetidae</taxon>
        <taxon>Amphisphaeriales</taxon>
        <taxon>Pseudomassariaceae</taxon>
        <taxon>Pseudomassariella</taxon>
    </lineage>
</organism>
<dbReference type="GeneID" id="63781798"/>